<comment type="caution">
    <text evidence="3">The sequence shown here is derived from an EMBL/GenBank/DDBJ whole genome shotgun (WGS) entry which is preliminary data.</text>
</comment>
<dbReference type="EMBL" id="CCAZ020000001">
    <property type="protein sequence ID" value="CEG07712.1"/>
    <property type="molecule type" value="Genomic_DNA"/>
</dbReference>
<evidence type="ECO:0000313" key="4">
    <source>
        <dbReference type="Proteomes" id="UP000035762"/>
    </source>
</evidence>
<protein>
    <submittedName>
        <fullName evidence="3">Flp pilus assembly protein TadG</fullName>
    </submittedName>
</protein>
<dbReference type="Gene3D" id="3.40.50.410">
    <property type="entry name" value="von Willebrand factor, type A domain"/>
    <property type="match status" value="2"/>
</dbReference>
<feature type="transmembrane region" description="Helical" evidence="1">
    <location>
        <begin position="20"/>
        <end position="43"/>
    </location>
</feature>
<proteinExistence type="predicted"/>
<gene>
    <name evidence="3" type="ORF">BN961_01113</name>
</gene>
<reference evidence="3 4" key="1">
    <citation type="journal article" date="2014" name="Genome Announc.">
        <title>Genome Sequence of Afipia felis Strain 76713, Isolated in Hospital Water Using an Amoeba Co-Culture Procedure.</title>
        <authorList>
            <person name="Benamar S."/>
            <person name="La Scola B."/>
            <person name="Croce O."/>
        </authorList>
    </citation>
    <scope>NUCLEOTIDE SEQUENCE [LARGE SCALE GENOMIC DNA]</scope>
    <source>
        <strain evidence="3 4">76713</strain>
    </source>
</reference>
<dbReference type="Pfam" id="PF13400">
    <property type="entry name" value="Tad"/>
    <property type="match status" value="1"/>
</dbReference>
<dbReference type="STRING" id="1035.BN961_01113"/>
<dbReference type="OrthoDB" id="7522752at2"/>
<accession>A0A090MN56</accession>
<dbReference type="SUPFAM" id="SSF53300">
    <property type="entry name" value="vWA-like"/>
    <property type="match status" value="1"/>
</dbReference>
<keyword evidence="1" id="KW-0812">Transmembrane</keyword>
<dbReference type="Proteomes" id="UP000035762">
    <property type="component" value="Unassembled WGS sequence"/>
</dbReference>
<dbReference type="AlphaFoldDB" id="A0A090MN56"/>
<dbReference type="InterPro" id="IPR036465">
    <property type="entry name" value="vWFA_dom_sf"/>
</dbReference>
<sequence>MSFPSITRLTRLARRFQTDARGNVAIIFAIVSIPLVALVGAAVDYTRAVSDRTALQSALDSAALMISKDAATMSASQITTRARQYVDSLYTATDAPIQNFTATYTPNSGSGASILLSANGTMPTYFMRVLGSNFNTLPVATSSTTKWGSTRMRVALVLDNTGSMAQNGKMAALQSAATDMITKLSAFNTTTGDVYISIVPFAKDVNVSTSNVSASWLNWTEWMAEPPYLSQNGYPNNLASLVGITTPGVWIDMTGPGSNCPFTNSSYGFSCTDRPATLSNANSASKIPSSGNYKGMICPGEDSGRKLSGKASIYYNGCYTSVSVTLKWTGSSATCSGKPSGCSCSGSGSSKVCTLPAYRHDWRNVLADPSAIAPDPRVTPAPDSTLTQYAATNPSASVSNGGWTGCVNDRDQNFDTTNDAMTGSGTPSKLPYAEQWADCLPATITPMSNQWSTLKSQINAMTPSGNTNQAVGLFWGWQTLNTTNDPFKAPAKDPNWVYKDYIVLLSDGLNTQNRWTQTVSDIDARQELLCKNIKDPAQNGGNQITVFSIQVNISSKDPTSKVLQDCATPGAGYFQMITQSSQTADAFNNVLATIAKLRISQ</sequence>
<dbReference type="RefSeq" id="WP_048755878.1">
    <property type="nucleotide sequence ID" value="NZ_CCAZ020000001.1"/>
</dbReference>
<feature type="domain" description="Putative Flp pilus-assembly TadG-like N-terminal" evidence="2">
    <location>
        <begin position="22"/>
        <end position="64"/>
    </location>
</feature>
<organism evidence="3 4">
    <name type="scientific">Afipia felis</name>
    <name type="common">Cat scratch disease bacillus</name>
    <dbReference type="NCBI Taxonomy" id="1035"/>
    <lineage>
        <taxon>Bacteria</taxon>
        <taxon>Pseudomonadati</taxon>
        <taxon>Pseudomonadota</taxon>
        <taxon>Alphaproteobacteria</taxon>
        <taxon>Hyphomicrobiales</taxon>
        <taxon>Nitrobacteraceae</taxon>
        <taxon>Afipia</taxon>
    </lineage>
</organism>
<keyword evidence="1" id="KW-1133">Transmembrane helix</keyword>
<dbReference type="InterPro" id="IPR028087">
    <property type="entry name" value="Tad_N"/>
</dbReference>
<keyword evidence="1" id="KW-0472">Membrane</keyword>
<name>A0A090MN56_AFIFE</name>
<evidence type="ECO:0000256" key="1">
    <source>
        <dbReference type="SAM" id="Phobius"/>
    </source>
</evidence>
<evidence type="ECO:0000313" key="3">
    <source>
        <dbReference type="EMBL" id="CEG07712.1"/>
    </source>
</evidence>
<keyword evidence="4" id="KW-1185">Reference proteome</keyword>
<evidence type="ECO:0000259" key="2">
    <source>
        <dbReference type="Pfam" id="PF13400"/>
    </source>
</evidence>